<accession>A0A6A5QQV0</accession>
<gene>
    <name evidence="1" type="ORF">BDU57DRAFT_230798</name>
</gene>
<protein>
    <submittedName>
        <fullName evidence="1">Uncharacterized protein</fullName>
    </submittedName>
</protein>
<organism evidence="1 2">
    <name type="scientific">Ampelomyces quisqualis</name>
    <name type="common">Powdery mildew agent</name>
    <dbReference type="NCBI Taxonomy" id="50730"/>
    <lineage>
        <taxon>Eukaryota</taxon>
        <taxon>Fungi</taxon>
        <taxon>Dikarya</taxon>
        <taxon>Ascomycota</taxon>
        <taxon>Pezizomycotina</taxon>
        <taxon>Dothideomycetes</taxon>
        <taxon>Pleosporomycetidae</taxon>
        <taxon>Pleosporales</taxon>
        <taxon>Pleosporineae</taxon>
        <taxon>Phaeosphaeriaceae</taxon>
        <taxon>Ampelomyces</taxon>
    </lineage>
</organism>
<keyword evidence="2" id="KW-1185">Reference proteome</keyword>
<evidence type="ECO:0000313" key="1">
    <source>
        <dbReference type="EMBL" id="KAF1916407.1"/>
    </source>
</evidence>
<dbReference type="Proteomes" id="UP000800096">
    <property type="component" value="Unassembled WGS sequence"/>
</dbReference>
<dbReference type="AlphaFoldDB" id="A0A6A5QQV0"/>
<reference evidence="1" key="1">
    <citation type="journal article" date="2020" name="Stud. Mycol.">
        <title>101 Dothideomycetes genomes: a test case for predicting lifestyles and emergence of pathogens.</title>
        <authorList>
            <person name="Haridas S."/>
            <person name="Albert R."/>
            <person name="Binder M."/>
            <person name="Bloem J."/>
            <person name="Labutti K."/>
            <person name="Salamov A."/>
            <person name="Andreopoulos B."/>
            <person name="Baker S."/>
            <person name="Barry K."/>
            <person name="Bills G."/>
            <person name="Bluhm B."/>
            <person name="Cannon C."/>
            <person name="Castanera R."/>
            <person name="Culley D."/>
            <person name="Daum C."/>
            <person name="Ezra D."/>
            <person name="Gonzalez J."/>
            <person name="Henrissat B."/>
            <person name="Kuo A."/>
            <person name="Liang C."/>
            <person name="Lipzen A."/>
            <person name="Lutzoni F."/>
            <person name="Magnuson J."/>
            <person name="Mondo S."/>
            <person name="Nolan M."/>
            <person name="Ohm R."/>
            <person name="Pangilinan J."/>
            <person name="Park H.-J."/>
            <person name="Ramirez L."/>
            <person name="Alfaro M."/>
            <person name="Sun H."/>
            <person name="Tritt A."/>
            <person name="Yoshinaga Y."/>
            <person name="Zwiers L.-H."/>
            <person name="Turgeon B."/>
            <person name="Goodwin S."/>
            <person name="Spatafora J."/>
            <person name="Crous P."/>
            <person name="Grigoriev I."/>
        </authorList>
    </citation>
    <scope>NUCLEOTIDE SEQUENCE</scope>
    <source>
        <strain evidence="1">HMLAC05119</strain>
    </source>
</reference>
<evidence type="ECO:0000313" key="2">
    <source>
        <dbReference type="Proteomes" id="UP000800096"/>
    </source>
</evidence>
<name>A0A6A5QQV0_AMPQU</name>
<proteinExistence type="predicted"/>
<sequence>MYDAFLFLPRRRARVLALLISIDLVTQRHLFTFSLFFLISVWIRSSFLFPVACGHFSTACASADDVGLNCLRRV</sequence>
<dbReference type="EMBL" id="ML979135">
    <property type="protein sequence ID" value="KAF1916407.1"/>
    <property type="molecule type" value="Genomic_DNA"/>
</dbReference>